<dbReference type="Proteomes" id="UP001060085">
    <property type="component" value="Linkage Group LG01"/>
</dbReference>
<comment type="caution">
    <text evidence="1">The sequence shown here is derived from an EMBL/GenBank/DDBJ whole genome shotgun (WGS) entry which is preliminary data.</text>
</comment>
<keyword evidence="2" id="KW-1185">Reference proteome</keyword>
<name>A0ACC0CGP1_CATRO</name>
<reference evidence="2" key="1">
    <citation type="journal article" date="2023" name="Nat. Plants">
        <title>Single-cell RNA sequencing provides a high-resolution roadmap for understanding the multicellular compartmentation of specialized metabolism.</title>
        <authorList>
            <person name="Sun S."/>
            <person name="Shen X."/>
            <person name="Li Y."/>
            <person name="Li Y."/>
            <person name="Wang S."/>
            <person name="Li R."/>
            <person name="Zhang H."/>
            <person name="Shen G."/>
            <person name="Guo B."/>
            <person name="Wei J."/>
            <person name="Xu J."/>
            <person name="St-Pierre B."/>
            <person name="Chen S."/>
            <person name="Sun C."/>
        </authorList>
    </citation>
    <scope>NUCLEOTIDE SEQUENCE [LARGE SCALE GENOMIC DNA]</scope>
</reference>
<sequence length="849" mass="93471">MATAAPVSATWIPEDDLLLKNAVEAGASLEALAKGAVQFSRRFTFRELRDRWHSLLYDPDISAQASARMSELELSGFNPLTKSNRSEHSKGIKELPQKRKLGNIRKQYYSMRKKFRREFFNSTDLSFLDEPGLQDRGGHGADFHDNFELQEGDIEILRSAFLSGCSNAVEEKPPNGILRKDGFAEGLSDPLRQDDRTSFDSIMQPRAISSFIKGTSVNFDEHPGANESGLQQGLEMQHLSVFDSTKDNSQNVFHGLRQGDHLNSPNSNSSFHTIGFPSPQPNLPLWETVEDFSATPLPVILKQGDTTQDAEEMLRGDGDAQGKDSLVYNVVPAGTLLGVRHNGPGTNNSSAISECEDISDSLLNLSNEDDILLIDVDGKETSDKSYCDNLNSILLSSPSNVQEYCVSKLEPEMLVVSETCLAEPKSADNETSESITQSIHGDHQNAPHPEAAPSTSVLNPDCHALSDGTMLCTLNTEDPEIPCNDDIFLLIHPSTSFASHASQPITRDSMDLSLTATQHQIGEGINLRTKGKDLARSPSWSQKVGQNMLPEGRRNQSLLGFGVKSEVPDLDSPISLPGDGNKAFSHSSQSHPLHANPCVLPGKTFGEDAARVELKTGEVPAAFVEPRTIEAGSSKIAIAESIMNPSVSEEEESQSEDDVPYFSDVEAMILEMDLDPYDQESCGTKQVSRYQYEDSRRSIIRLEQCAQSSLQRAMTSLGAFAIFHGRHLRHYMRKTEVILGRSTDDVDVDIDLRKEGRANKISRRQAIIKMEGDGSFHLKNLGKSLISVNGKSVATGQLLNLSSSCLIEVRGMSFVFEINQKYVRRYICSISQQSAGKNNKFDWSPEVDI</sequence>
<gene>
    <name evidence="1" type="ORF">M9H77_05356</name>
</gene>
<evidence type="ECO:0000313" key="2">
    <source>
        <dbReference type="Proteomes" id="UP001060085"/>
    </source>
</evidence>
<organism evidence="1 2">
    <name type="scientific">Catharanthus roseus</name>
    <name type="common">Madagascar periwinkle</name>
    <name type="synonym">Vinca rosea</name>
    <dbReference type="NCBI Taxonomy" id="4058"/>
    <lineage>
        <taxon>Eukaryota</taxon>
        <taxon>Viridiplantae</taxon>
        <taxon>Streptophyta</taxon>
        <taxon>Embryophyta</taxon>
        <taxon>Tracheophyta</taxon>
        <taxon>Spermatophyta</taxon>
        <taxon>Magnoliopsida</taxon>
        <taxon>eudicotyledons</taxon>
        <taxon>Gunneridae</taxon>
        <taxon>Pentapetalae</taxon>
        <taxon>asterids</taxon>
        <taxon>lamiids</taxon>
        <taxon>Gentianales</taxon>
        <taxon>Apocynaceae</taxon>
        <taxon>Rauvolfioideae</taxon>
        <taxon>Vinceae</taxon>
        <taxon>Catharanthinae</taxon>
        <taxon>Catharanthus</taxon>
    </lineage>
</organism>
<protein>
    <submittedName>
        <fullName evidence="1">Uncharacterized protein</fullName>
    </submittedName>
</protein>
<evidence type="ECO:0000313" key="1">
    <source>
        <dbReference type="EMBL" id="KAI5684128.1"/>
    </source>
</evidence>
<dbReference type="EMBL" id="CM044701">
    <property type="protein sequence ID" value="KAI5684128.1"/>
    <property type="molecule type" value="Genomic_DNA"/>
</dbReference>
<proteinExistence type="predicted"/>
<accession>A0ACC0CGP1</accession>